<dbReference type="VEuPathDB" id="HostDB:GeneID_118666805"/>
<dbReference type="PRINTS" id="PR00266">
    <property type="entry name" value="INTERFERONAB"/>
</dbReference>
<keyword evidence="8" id="KW-1015">Disulfide bond</keyword>
<evidence type="ECO:0000256" key="4">
    <source>
        <dbReference type="ARBA" id="ARBA00022514"/>
    </source>
</evidence>
<dbReference type="GO" id="GO:0098586">
    <property type="term" value="P:cellular response to virus"/>
    <property type="evidence" value="ECO:0007669"/>
    <property type="project" value="UniProtKB-ARBA"/>
</dbReference>
<keyword evidence="7 10" id="KW-0051">Antiviral defense</keyword>
<feature type="coiled-coil region" evidence="11">
    <location>
        <begin position="102"/>
        <end position="129"/>
    </location>
</feature>
<proteinExistence type="inferred from homology"/>
<dbReference type="GO" id="GO:0051241">
    <property type="term" value="P:negative regulation of multicellular organismal process"/>
    <property type="evidence" value="ECO:0007669"/>
    <property type="project" value="UniProtKB-ARBA"/>
</dbReference>
<dbReference type="GO" id="GO:0005615">
    <property type="term" value="C:extracellular space"/>
    <property type="evidence" value="ECO:0007669"/>
    <property type="project" value="UniProtKB-KW"/>
</dbReference>
<evidence type="ECO:0000256" key="7">
    <source>
        <dbReference type="ARBA" id="ARBA00023118"/>
    </source>
</evidence>
<dbReference type="Pfam" id="PF00143">
    <property type="entry name" value="Interferon"/>
    <property type="match status" value="1"/>
</dbReference>
<evidence type="ECO:0000256" key="9">
    <source>
        <dbReference type="ARBA" id="ARBA00023180"/>
    </source>
</evidence>
<name>A0A7J7UP36_MYOMY</name>
<sequence length="186" mass="21880">MTNRCTLQLTVLLCLTGAALSVNYGKLRFQQRSSNSACQDLLWQLITSPQHCLDDRMDFQIPKQVEQPQQFQKEEAMVVIYEMLQQIHGIFRRNVSNAGWNETIVENLLEELDEQMDRLETALEEIKQEGKFPWESRTVLRLKTYYLGIFQYLKAKFYSRCAWTAVQVEILRNFFFLNGLIGELQD</sequence>
<dbReference type="SUPFAM" id="SSF47266">
    <property type="entry name" value="4-helical cytokines"/>
    <property type="match status" value="1"/>
</dbReference>
<evidence type="ECO:0000256" key="8">
    <source>
        <dbReference type="ARBA" id="ARBA00023157"/>
    </source>
</evidence>
<keyword evidence="5" id="KW-0964">Secreted</keyword>
<comment type="caution">
    <text evidence="13">The sequence shown here is derived from an EMBL/GenBank/DDBJ whole genome shotgun (WGS) entry which is preliminary data.</text>
</comment>
<evidence type="ECO:0000256" key="3">
    <source>
        <dbReference type="ARBA" id="ARBA00011245"/>
    </source>
</evidence>
<protein>
    <submittedName>
        <fullName evidence="13">Interferon beta 1</fullName>
    </submittedName>
</protein>
<dbReference type="GO" id="GO:0009893">
    <property type="term" value="P:positive regulation of metabolic process"/>
    <property type="evidence" value="ECO:0007669"/>
    <property type="project" value="UniProtKB-ARBA"/>
</dbReference>
<dbReference type="GO" id="GO:0045321">
    <property type="term" value="P:leukocyte activation"/>
    <property type="evidence" value="ECO:0007669"/>
    <property type="project" value="UniProtKB-ARBA"/>
</dbReference>
<dbReference type="GO" id="GO:0005125">
    <property type="term" value="F:cytokine activity"/>
    <property type="evidence" value="ECO:0007669"/>
    <property type="project" value="UniProtKB-KW"/>
</dbReference>
<keyword evidence="14" id="KW-1185">Reference proteome</keyword>
<dbReference type="SMART" id="SM00076">
    <property type="entry name" value="IFabd"/>
    <property type="match status" value="1"/>
</dbReference>
<feature type="signal peptide" evidence="12">
    <location>
        <begin position="1"/>
        <end position="21"/>
    </location>
</feature>
<evidence type="ECO:0000256" key="6">
    <source>
        <dbReference type="ARBA" id="ARBA00022729"/>
    </source>
</evidence>
<accession>A0A7J7UP36</accession>
<dbReference type="GO" id="GO:0071359">
    <property type="term" value="P:cellular response to dsRNA"/>
    <property type="evidence" value="ECO:0007669"/>
    <property type="project" value="UniProtKB-ARBA"/>
</dbReference>
<dbReference type="GO" id="GO:0006955">
    <property type="term" value="P:immune response"/>
    <property type="evidence" value="ECO:0007669"/>
    <property type="project" value="UniProtKB-ARBA"/>
</dbReference>
<keyword evidence="6 12" id="KW-0732">Signal</keyword>
<dbReference type="AlphaFoldDB" id="A0A7J7UP36"/>
<dbReference type="FunFam" id="1.20.1250.10:FF:000026">
    <property type="entry name" value="Interferon beta"/>
    <property type="match status" value="1"/>
</dbReference>
<dbReference type="CDD" id="cd00095">
    <property type="entry name" value="IFab"/>
    <property type="match status" value="1"/>
</dbReference>
<dbReference type="EMBL" id="JABWUV010000012">
    <property type="protein sequence ID" value="KAF6314669.1"/>
    <property type="molecule type" value="Genomic_DNA"/>
</dbReference>
<evidence type="ECO:0000256" key="11">
    <source>
        <dbReference type="SAM" id="Coils"/>
    </source>
</evidence>
<comment type="subcellular location">
    <subcellularLocation>
        <location evidence="1">Secreted</location>
    </subcellularLocation>
</comment>
<dbReference type="PANTHER" id="PTHR11691:SF73">
    <property type="entry name" value="INTERFERON BETA"/>
    <property type="match status" value="1"/>
</dbReference>
<comment type="subunit">
    <text evidence="3">Monomer.</text>
</comment>
<dbReference type="GO" id="GO:0002683">
    <property type="term" value="P:negative regulation of immune system process"/>
    <property type="evidence" value="ECO:0007669"/>
    <property type="project" value="UniProtKB-ARBA"/>
</dbReference>
<gene>
    <name evidence="13" type="ORF">mMyoMyo1_006641</name>
</gene>
<reference evidence="13 14" key="1">
    <citation type="journal article" date="2020" name="Nature">
        <title>Six reference-quality genomes reveal evolution of bat adaptations.</title>
        <authorList>
            <person name="Jebb D."/>
            <person name="Huang Z."/>
            <person name="Pippel M."/>
            <person name="Hughes G.M."/>
            <person name="Lavrichenko K."/>
            <person name="Devanna P."/>
            <person name="Winkler S."/>
            <person name="Jermiin L.S."/>
            <person name="Skirmuntt E.C."/>
            <person name="Katzourakis A."/>
            <person name="Burkitt-Gray L."/>
            <person name="Ray D.A."/>
            <person name="Sullivan K.A.M."/>
            <person name="Roscito J.G."/>
            <person name="Kirilenko B.M."/>
            <person name="Davalos L.M."/>
            <person name="Corthals A.P."/>
            <person name="Power M.L."/>
            <person name="Jones G."/>
            <person name="Ransome R.D."/>
            <person name="Dechmann D.K.N."/>
            <person name="Locatelli A.G."/>
            <person name="Puechmaille S.J."/>
            <person name="Fedrigo O."/>
            <person name="Jarvis E.D."/>
            <person name="Hiller M."/>
            <person name="Vernes S.C."/>
            <person name="Myers E.W."/>
            <person name="Teeling E.C."/>
        </authorList>
    </citation>
    <scope>NUCLEOTIDE SEQUENCE [LARGE SCALE GENOMIC DNA]</scope>
    <source>
        <strain evidence="13">MMyoMyo1</strain>
        <tissue evidence="13">Flight muscle</tissue>
    </source>
</reference>
<dbReference type="InterPro" id="IPR009079">
    <property type="entry name" value="4_helix_cytokine-like_core"/>
</dbReference>
<dbReference type="Proteomes" id="UP000527355">
    <property type="component" value="Unassembled WGS sequence"/>
</dbReference>
<feature type="chain" id="PRO_5029672639" evidence="12">
    <location>
        <begin position="22"/>
        <end position="186"/>
    </location>
</feature>
<organism evidence="13 14">
    <name type="scientific">Myotis myotis</name>
    <name type="common">Greater mouse-eared bat</name>
    <name type="synonym">Vespertilio myotis</name>
    <dbReference type="NCBI Taxonomy" id="51298"/>
    <lineage>
        <taxon>Eukaryota</taxon>
        <taxon>Metazoa</taxon>
        <taxon>Chordata</taxon>
        <taxon>Craniata</taxon>
        <taxon>Vertebrata</taxon>
        <taxon>Euteleostomi</taxon>
        <taxon>Mammalia</taxon>
        <taxon>Eutheria</taxon>
        <taxon>Laurasiatheria</taxon>
        <taxon>Chiroptera</taxon>
        <taxon>Yangochiroptera</taxon>
        <taxon>Vespertilionidae</taxon>
        <taxon>Myotis</taxon>
    </lineage>
</organism>
<dbReference type="GO" id="GO:0051607">
    <property type="term" value="P:defense response to virus"/>
    <property type="evidence" value="ECO:0007669"/>
    <property type="project" value="UniProtKB-KW"/>
</dbReference>
<dbReference type="OrthoDB" id="8922121at2759"/>
<dbReference type="PROSITE" id="PS00252">
    <property type="entry name" value="INTERFERON_A_B_D"/>
    <property type="match status" value="1"/>
</dbReference>
<keyword evidence="11" id="KW-0175">Coiled coil</keyword>
<evidence type="ECO:0000313" key="13">
    <source>
        <dbReference type="EMBL" id="KAF6314669.1"/>
    </source>
</evidence>
<evidence type="ECO:0000256" key="5">
    <source>
        <dbReference type="ARBA" id="ARBA00022525"/>
    </source>
</evidence>
<evidence type="ECO:0000313" key="14">
    <source>
        <dbReference type="Proteomes" id="UP000527355"/>
    </source>
</evidence>
<evidence type="ECO:0000256" key="1">
    <source>
        <dbReference type="ARBA" id="ARBA00004613"/>
    </source>
</evidence>
<dbReference type="PANTHER" id="PTHR11691">
    <property type="entry name" value="TYPE I INTERFERON"/>
    <property type="match status" value="1"/>
</dbReference>
<evidence type="ECO:0000256" key="2">
    <source>
        <dbReference type="ARBA" id="ARBA00011033"/>
    </source>
</evidence>
<keyword evidence="9" id="KW-0325">Glycoprotein</keyword>
<evidence type="ECO:0000256" key="10">
    <source>
        <dbReference type="RuleBase" id="RU000436"/>
    </source>
</evidence>
<comment type="similarity">
    <text evidence="2 10">Belongs to the alpha/beta interferon family.</text>
</comment>
<keyword evidence="4 10" id="KW-0202">Cytokine</keyword>
<dbReference type="GO" id="GO:0005126">
    <property type="term" value="F:cytokine receptor binding"/>
    <property type="evidence" value="ECO:0007669"/>
    <property type="project" value="InterPro"/>
</dbReference>
<evidence type="ECO:0000256" key="12">
    <source>
        <dbReference type="SAM" id="SignalP"/>
    </source>
</evidence>
<dbReference type="InterPro" id="IPR000471">
    <property type="entry name" value="Interferon_alpha/beta/delta"/>
</dbReference>
<dbReference type="Gene3D" id="1.20.1250.10">
    <property type="match status" value="1"/>
</dbReference>